<dbReference type="FunFam" id="3.10.100.10:FF:000002">
    <property type="entry name" value="Hyaluronan proteoglycan link protein 1"/>
    <property type="match status" value="1"/>
</dbReference>
<dbReference type="PROSITE" id="PS00010">
    <property type="entry name" value="ASX_HYDROXYL"/>
    <property type="match status" value="1"/>
</dbReference>
<dbReference type="GO" id="GO:0002052">
    <property type="term" value="P:positive regulation of neuroblast proliferation"/>
    <property type="evidence" value="ECO:0007669"/>
    <property type="project" value="TreeGrafter"/>
</dbReference>
<dbReference type="InterPro" id="IPR000538">
    <property type="entry name" value="Link_dom"/>
</dbReference>
<feature type="compositionally biased region" description="Basic and acidic residues" evidence="25">
    <location>
        <begin position="647"/>
        <end position="660"/>
    </location>
</feature>
<keyword evidence="12 22" id="KW-1015">Disulfide bond</keyword>
<dbReference type="Gene3D" id="3.10.100.10">
    <property type="entry name" value="Mannose-Binding Protein A, subunit A"/>
    <property type="match status" value="3"/>
</dbReference>
<dbReference type="PROSITE" id="PS50026">
    <property type="entry name" value="EGF_3"/>
    <property type="match status" value="2"/>
</dbReference>
<dbReference type="InterPro" id="IPR033987">
    <property type="entry name" value="CSPG_CTLD"/>
</dbReference>
<dbReference type="PROSITE" id="PS50963">
    <property type="entry name" value="LINK_2"/>
    <property type="match status" value="2"/>
</dbReference>
<dbReference type="PROSITE" id="PS50835">
    <property type="entry name" value="IG_LIKE"/>
    <property type="match status" value="1"/>
</dbReference>
<evidence type="ECO:0000256" key="1">
    <source>
        <dbReference type="ARBA" id="ARBA00004504"/>
    </source>
</evidence>
<evidence type="ECO:0000313" key="31">
    <source>
        <dbReference type="EMBL" id="KAG5834418.1"/>
    </source>
</evidence>
<dbReference type="SMART" id="SM00034">
    <property type="entry name" value="CLECT"/>
    <property type="match status" value="1"/>
</dbReference>
<evidence type="ECO:0000313" key="32">
    <source>
        <dbReference type="Proteomes" id="UP001044222"/>
    </source>
</evidence>
<feature type="region of interest" description="Disordered" evidence="25">
    <location>
        <begin position="404"/>
        <end position="425"/>
    </location>
</feature>
<dbReference type="SUPFAM" id="SSF48726">
    <property type="entry name" value="Immunoglobulin"/>
    <property type="match status" value="1"/>
</dbReference>
<dbReference type="Gene3D" id="2.10.25.10">
    <property type="entry name" value="Laminin"/>
    <property type="match status" value="2"/>
</dbReference>
<dbReference type="PROSITE" id="PS01187">
    <property type="entry name" value="EGF_CA"/>
    <property type="match status" value="1"/>
</dbReference>
<feature type="compositionally biased region" description="Polar residues" evidence="25">
    <location>
        <begin position="1099"/>
        <end position="1109"/>
    </location>
</feature>
<dbReference type="PROSITE" id="PS50923">
    <property type="entry name" value="SUSHI"/>
    <property type="match status" value="1"/>
</dbReference>
<keyword evidence="7" id="KW-0732">Signal</keyword>
<evidence type="ECO:0000256" key="20">
    <source>
        <dbReference type="ARBA" id="ARBA00044263"/>
    </source>
</evidence>
<evidence type="ECO:0000256" key="16">
    <source>
        <dbReference type="ARBA" id="ARBA00023319"/>
    </source>
</evidence>
<dbReference type="InterPro" id="IPR016187">
    <property type="entry name" value="CTDL_fold"/>
</dbReference>
<evidence type="ECO:0000256" key="5">
    <source>
        <dbReference type="ARBA" id="ARBA00022536"/>
    </source>
</evidence>
<dbReference type="Pfam" id="PF00193">
    <property type="entry name" value="Xlink"/>
    <property type="match status" value="2"/>
</dbReference>
<dbReference type="InterPro" id="IPR003599">
    <property type="entry name" value="Ig_sub"/>
</dbReference>
<dbReference type="Proteomes" id="UP001044222">
    <property type="component" value="Chromosome 15"/>
</dbReference>
<evidence type="ECO:0000256" key="22">
    <source>
        <dbReference type="PROSITE-ProRule" id="PRU00076"/>
    </source>
</evidence>
<keyword evidence="3" id="KW-0964">Secreted</keyword>
<feature type="domain" description="EGF-like" evidence="26">
    <location>
        <begin position="1444"/>
        <end position="1480"/>
    </location>
</feature>
<dbReference type="FunFam" id="2.10.25.10:FF:000012">
    <property type="entry name" value="Delta-like protein"/>
    <property type="match status" value="1"/>
</dbReference>
<dbReference type="CDD" id="cd03588">
    <property type="entry name" value="CLECT_CSPGs"/>
    <property type="match status" value="1"/>
</dbReference>
<dbReference type="PROSITE" id="PS00615">
    <property type="entry name" value="C_TYPE_LECTIN_1"/>
    <property type="match status" value="1"/>
</dbReference>
<feature type="compositionally biased region" description="Polar residues" evidence="25">
    <location>
        <begin position="975"/>
        <end position="1002"/>
    </location>
</feature>
<evidence type="ECO:0000256" key="17">
    <source>
        <dbReference type="ARBA" id="ARBA00043896"/>
    </source>
</evidence>
<feature type="disulfide bond" evidence="23">
    <location>
        <begin position="1642"/>
        <end position="1669"/>
    </location>
</feature>
<evidence type="ECO:0000256" key="18">
    <source>
        <dbReference type="ARBA" id="ARBA00044099"/>
    </source>
</evidence>
<comment type="function">
    <text evidence="17">May play a role in intercellular signaling and in connecting cells with the extracellular matrix. May take part in the regulation of cell motility, growth and differentiation. Binds hyaluronic acid.</text>
</comment>
<evidence type="ECO:0000256" key="3">
    <source>
        <dbReference type="ARBA" id="ARBA00022525"/>
    </source>
</evidence>
<dbReference type="InterPro" id="IPR036179">
    <property type="entry name" value="Ig-like_dom_sf"/>
</dbReference>
<dbReference type="SUPFAM" id="SSF56436">
    <property type="entry name" value="C-type lectin-like"/>
    <property type="match status" value="3"/>
</dbReference>
<evidence type="ECO:0000256" key="8">
    <source>
        <dbReference type="ARBA" id="ARBA00022734"/>
    </source>
</evidence>
<feature type="domain" description="Link" evidence="30">
    <location>
        <begin position="298"/>
        <end position="397"/>
    </location>
</feature>
<evidence type="ECO:0000256" key="10">
    <source>
        <dbReference type="ARBA" id="ARBA00022837"/>
    </source>
</evidence>
<feature type="domain" description="C-type lectin" evidence="27">
    <location>
        <begin position="1493"/>
        <end position="1607"/>
    </location>
</feature>
<dbReference type="CDD" id="cd00033">
    <property type="entry name" value="CCP"/>
    <property type="match status" value="1"/>
</dbReference>
<feature type="compositionally biased region" description="Polar residues" evidence="25">
    <location>
        <begin position="944"/>
        <end position="955"/>
    </location>
</feature>
<dbReference type="Pfam" id="PF00084">
    <property type="entry name" value="Sushi"/>
    <property type="match status" value="1"/>
</dbReference>
<dbReference type="GO" id="GO:0007155">
    <property type="term" value="P:cell adhesion"/>
    <property type="evidence" value="ECO:0007669"/>
    <property type="project" value="InterPro"/>
</dbReference>
<keyword evidence="32" id="KW-1185">Reference proteome</keyword>
<dbReference type="PROSITE" id="PS01241">
    <property type="entry name" value="LINK_1"/>
    <property type="match status" value="2"/>
</dbReference>
<feature type="compositionally biased region" description="Basic and acidic residues" evidence="25">
    <location>
        <begin position="903"/>
        <end position="924"/>
    </location>
</feature>
<dbReference type="GO" id="GO:0005509">
    <property type="term" value="F:calcium ion binding"/>
    <property type="evidence" value="ECO:0007669"/>
    <property type="project" value="InterPro"/>
</dbReference>
<dbReference type="GO" id="GO:0072534">
    <property type="term" value="C:perineuronal net"/>
    <property type="evidence" value="ECO:0007669"/>
    <property type="project" value="TreeGrafter"/>
</dbReference>
<dbReference type="SUPFAM" id="SSF57535">
    <property type="entry name" value="Complement control module/SCR domain"/>
    <property type="match status" value="1"/>
</dbReference>
<evidence type="ECO:0000256" key="13">
    <source>
        <dbReference type="ARBA" id="ARBA00023180"/>
    </source>
</evidence>
<organism evidence="31 32">
    <name type="scientific">Anguilla anguilla</name>
    <name type="common">European freshwater eel</name>
    <name type="synonym">Muraena anguilla</name>
    <dbReference type="NCBI Taxonomy" id="7936"/>
    <lineage>
        <taxon>Eukaryota</taxon>
        <taxon>Metazoa</taxon>
        <taxon>Chordata</taxon>
        <taxon>Craniata</taxon>
        <taxon>Vertebrata</taxon>
        <taxon>Euteleostomi</taxon>
        <taxon>Actinopterygii</taxon>
        <taxon>Neopterygii</taxon>
        <taxon>Teleostei</taxon>
        <taxon>Anguilliformes</taxon>
        <taxon>Anguillidae</taxon>
        <taxon>Anguilla</taxon>
    </lineage>
</organism>
<gene>
    <name evidence="31" type="ORF">ANANG_G00261290</name>
</gene>
<feature type="compositionally biased region" description="Basic and acidic residues" evidence="25">
    <location>
        <begin position="1139"/>
        <end position="1156"/>
    </location>
</feature>
<dbReference type="PANTHER" id="PTHR22804">
    <property type="entry name" value="AGGRECAN/VERSICAN PROTEOGLYCAN"/>
    <property type="match status" value="1"/>
</dbReference>
<keyword evidence="15" id="KW-0373">Hyaluronic acid</keyword>
<feature type="compositionally biased region" description="Low complexity" evidence="25">
    <location>
        <begin position="1342"/>
        <end position="1354"/>
    </location>
</feature>
<dbReference type="InterPro" id="IPR000152">
    <property type="entry name" value="EGF-type_Asp/Asn_hydroxyl_site"/>
</dbReference>
<dbReference type="PRINTS" id="PR01265">
    <property type="entry name" value="LINKMODULE"/>
</dbReference>
<evidence type="ECO:0000259" key="27">
    <source>
        <dbReference type="PROSITE" id="PS50041"/>
    </source>
</evidence>
<name>A0A9D3RL56_ANGAN</name>
<dbReference type="Gene3D" id="2.60.40.10">
    <property type="entry name" value="Immunoglobulins"/>
    <property type="match status" value="1"/>
</dbReference>
<evidence type="ECO:0000259" key="29">
    <source>
        <dbReference type="PROSITE" id="PS50923"/>
    </source>
</evidence>
<evidence type="ECO:0000256" key="7">
    <source>
        <dbReference type="ARBA" id="ARBA00022729"/>
    </source>
</evidence>
<proteinExistence type="predicted"/>
<protein>
    <recommendedName>
        <fullName evidence="18">Versican core protein</fullName>
    </recommendedName>
    <alternativeName>
        <fullName evidence="19">Chondroitin sulfate proteoglycan core protein 2</fullName>
    </alternativeName>
    <alternativeName>
        <fullName evidence="20">Large fibroblast proteoglycan</fullName>
    </alternativeName>
    <alternativeName>
        <fullName evidence="21">PG-M</fullName>
    </alternativeName>
</protein>
<dbReference type="SMART" id="SM00406">
    <property type="entry name" value="IGv"/>
    <property type="match status" value="1"/>
</dbReference>
<dbReference type="InterPro" id="IPR001304">
    <property type="entry name" value="C-type_lectin-like"/>
</dbReference>
<feature type="region of interest" description="Disordered" evidence="25">
    <location>
        <begin position="1099"/>
        <end position="1235"/>
    </location>
</feature>
<keyword evidence="11" id="KW-0654">Proteoglycan</keyword>
<dbReference type="InterPro" id="IPR001881">
    <property type="entry name" value="EGF-like_Ca-bd_dom"/>
</dbReference>
<dbReference type="InterPro" id="IPR035976">
    <property type="entry name" value="Sushi/SCR/CCP_sf"/>
</dbReference>
<comment type="caution">
    <text evidence="31">The sequence shown here is derived from an EMBL/GenBank/DDBJ whole genome shotgun (WGS) entry which is preliminary data.</text>
</comment>
<dbReference type="EMBL" id="JAFIRN010000015">
    <property type="protein sequence ID" value="KAG5834418.1"/>
    <property type="molecule type" value="Genomic_DNA"/>
</dbReference>
<dbReference type="PANTHER" id="PTHR22804:SF6">
    <property type="entry name" value="VERSICAN CORE PROTEIN"/>
    <property type="match status" value="1"/>
</dbReference>
<keyword evidence="14" id="KW-0966">Cell projection</keyword>
<feature type="disulfide bond" evidence="24">
    <location>
        <begin position="248"/>
        <end position="269"/>
    </location>
</feature>
<dbReference type="Pfam" id="PF00059">
    <property type="entry name" value="Lectin_C"/>
    <property type="match status" value="1"/>
</dbReference>
<comment type="subcellular location">
    <subcellularLocation>
        <location evidence="1">Cell projection</location>
        <location evidence="1">Cilium</location>
        <location evidence="1">Photoreceptor outer segment</location>
    </subcellularLocation>
    <subcellularLocation>
        <location evidence="2">Secreted</location>
        <location evidence="2">Extracellular space</location>
        <location evidence="2">Extracellular matrix</location>
        <location evidence="2">Interphotoreceptor matrix</location>
    </subcellularLocation>
</comment>
<evidence type="ECO:0000259" key="28">
    <source>
        <dbReference type="PROSITE" id="PS50835"/>
    </source>
</evidence>
<evidence type="ECO:0000256" key="9">
    <source>
        <dbReference type="ARBA" id="ARBA00022737"/>
    </source>
</evidence>
<feature type="domain" description="Sushi" evidence="29">
    <location>
        <begin position="1611"/>
        <end position="1671"/>
    </location>
</feature>
<feature type="region of interest" description="Disordered" evidence="25">
    <location>
        <begin position="1257"/>
        <end position="1354"/>
    </location>
</feature>
<feature type="domain" description="EGF-like" evidence="26">
    <location>
        <begin position="1406"/>
        <end position="1442"/>
    </location>
</feature>
<keyword evidence="5 22" id="KW-0245">EGF-like domain</keyword>
<feature type="region of interest" description="Disordered" evidence="25">
    <location>
        <begin position="517"/>
        <end position="634"/>
    </location>
</feature>
<dbReference type="PROSITE" id="PS50041">
    <property type="entry name" value="C_TYPE_LECTIN_2"/>
    <property type="match status" value="1"/>
</dbReference>
<dbReference type="FunFam" id="3.10.100.10:FF:000003">
    <property type="entry name" value="Versican core protein"/>
    <property type="match status" value="1"/>
</dbReference>
<dbReference type="SMART" id="SM00179">
    <property type="entry name" value="EGF_CA"/>
    <property type="match status" value="2"/>
</dbReference>
<sequence length="1714" mass="186231">MYAAFLARDSQNDRSVAGTNWTSARRHPAVRPHFRSKMTLLSIKHFLWIFYVCCAVAEHEPIWQMKVEKSPPVSSSLAGKAVLTCHFSTVPTAVPTLSSTSAETTTTASPAPTTTSADHLRIKWTKLEDDIESTVLVAQNGVIKIGPAYQGRVSVPSHPEDVGDASLTMVRLRASDAGLYRCEVMYGIEDTQDTVSLDVTGVVFHYRARSSRYTLDFSEAVKACRQIGASIATAGQLRSAFEDGFDQCDAGWVADQTVRYPITRPRAGCHGDQYGRPGVRTYGLRDPSEKYDVYCYVDKLHGEVYFSASKMTLEEARQDCENRGYVLASPGHLHAAWRKGLDRCDYGWLSDGSARYPVSVPRTQCGGGLLGVRTLYRYQNQTGFPQPTEKFGAFCFNGQDPVTPEPVTTVSPKSAGSGKTEPPMTPIPVGTTSMAEAPSMFSTSMAAPWERGSLGLVTLPHEPAVTTHEFDVDDFISESHSQVESVPRGDTLYPEILPPLPTMRSAPPYLDIATEEVRVKSTTASPRAREDQEGSAVERPVDASGFSPETPVDETPAPTAATQTVARPTAGDRAGKTTEEEGSSGSPDSEPKSEEKETKKELSSSHHDLRKPAIVYKEDKEGSADSDVSKDTTEVVIIEESTTRVPGLREEASRDKDTKAEVDAEYLTPSTVSHTMDKPLDTQDVAIPTKLPFHILFVNAEETNQSVDPILRFLGEGARIDSPDQPHPAIVGELPLGSGDNDLFPSPLATIVPTLSFINGKHELTLEPDHLGVQEARGDQFESVSPSENEVPQYEGPGDFSQETTTSFDYSVVEAGVLPEEEVSRDSMSAKPKPLFSTTFQPYDSDSIGADKFVESTPPQRPRPSSPESSGEEPKIKATTSTHAPATVGPSTPIGATPGKDSSLAEKDSPKELSPDGPTHRTPLDEDMEGSTGPEGLGPEGSVVPTTESFSQMSVATDEAEIAERGKDSEGVSIDFTTKSPLKLVSVSTSVLTADTSPQPETSGDFEGSTSAEEEGSTSEPFPPTSVDEASKDDVRKAVSPLEVPSTVENGIDFTEGEETSGDQTAEKLPKEASVTKSPVLLDTKVESTAPSVQLKIDGTTQETLGTEESSGDIIDTKMSQPSIPVVIPTPTSSYVKSGLEEKLDEEKQDEEKPVIDVDTSSVVESSPSPFPILTEEAVGMAVVTITPKTPSEKTQDTEGSSEDLTPDSKQVVSKSTTAQPTTTSSSVSSEEFSGDSIKALTAAQPEVVVYVGTTIIPKPATTPKESFQQVMSEVTSTHLPFADKVLEETGPTPTKPESKSDSSSQEQEPQPSPGTEVVKLQSSSSESSSGEEEEGKEKSLLEATTSSTTVASTTASEEYVVDYDSVAGPPLLEAGPPHGMETTVEPETGTDLGYTIEGQTVDIPGVHSCTENVCLNGGSCYKRGESYICACAPGYSGVHCETDIDECQSNPCRNGATCIDGINSFSCVCLPSYAGALCEHDTETCDYGWHKFQGHCYKYLTHRRTWDAAERECRLQGAHLASVLSHEEQLFVNRLGHDYQWIGLNDKMFENDFRWTDGRPMQYENWRPSQPDSFFSTGEDCVVMIWHEGGQWNDVPCNYHLTFTCKKGTVACGQPPVVQNARIFGNMRPRYEINSLVRYHCKDGFIQRHVPTIRCRGDGQWDQPKITCISPSTYQRTYAQKSQNNNYNNTKRRFDESARHVHRWALRQEKHDH</sequence>
<dbReference type="InterPro" id="IPR000436">
    <property type="entry name" value="Sushi_SCR_CCP_dom"/>
</dbReference>
<evidence type="ECO:0000256" key="2">
    <source>
        <dbReference type="ARBA" id="ARBA00004593"/>
    </source>
</evidence>
<evidence type="ECO:0000256" key="25">
    <source>
        <dbReference type="SAM" id="MobiDB-lite"/>
    </source>
</evidence>
<dbReference type="GO" id="GO:0030246">
    <property type="term" value="F:carbohydrate binding"/>
    <property type="evidence" value="ECO:0007669"/>
    <property type="project" value="UniProtKB-KW"/>
</dbReference>
<dbReference type="GO" id="GO:0010001">
    <property type="term" value="P:glial cell differentiation"/>
    <property type="evidence" value="ECO:0007669"/>
    <property type="project" value="TreeGrafter"/>
</dbReference>
<dbReference type="FunFam" id="2.10.25.10:FF:000006">
    <property type="entry name" value="Versican core protein-like isoform 1"/>
    <property type="match status" value="1"/>
</dbReference>
<evidence type="ECO:0000259" key="30">
    <source>
        <dbReference type="PROSITE" id="PS50963"/>
    </source>
</evidence>
<evidence type="ECO:0000256" key="12">
    <source>
        <dbReference type="ARBA" id="ARBA00023157"/>
    </source>
</evidence>
<keyword evidence="9" id="KW-0677">Repeat</keyword>
<dbReference type="GO" id="GO:0005540">
    <property type="term" value="F:hyaluronic acid binding"/>
    <property type="evidence" value="ECO:0007669"/>
    <property type="project" value="UniProtKB-KW"/>
</dbReference>
<dbReference type="InterPro" id="IPR018097">
    <property type="entry name" value="EGF_Ca-bd_CS"/>
</dbReference>
<dbReference type="CDD" id="cd00054">
    <property type="entry name" value="EGF_CA"/>
    <property type="match status" value="2"/>
</dbReference>
<evidence type="ECO:0000256" key="19">
    <source>
        <dbReference type="ARBA" id="ARBA00044230"/>
    </source>
</evidence>
<dbReference type="GO" id="GO:0033165">
    <property type="term" value="C:interphotoreceptor matrix"/>
    <property type="evidence" value="ECO:0007669"/>
    <property type="project" value="UniProtKB-SubCell"/>
</dbReference>
<reference evidence="31" key="1">
    <citation type="submission" date="2021-01" db="EMBL/GenBank/DDBJ databases">
        <title>A chromosome-scale assembly of European eel, Anguilla anguilla.</title>
        <authorList>
            <person name="Henkel C."/>
            <person name="Jong-Raadsen S.A."/>
            <person name="Dufour S."/>
            <person name="Weltzien F.-A."/>
            <person name="Palstra A.P."/>
            <person name="Pelster B."/>
            <person name="Spaink H.P."/>
            <person name="Van Den Thillart G.E."/>
            <person name="Jansen H."/>
            <person name="Zahm M."/>
            <person name="Klopp C."/>
            <person name="Cedric C."/>
            <person name="Louis A."/>
            <person name="Berthelot C."/>
            <person name="Parey E."/>
            <person name="Roest Crollius H."/>
            <person name="Montfort J."/>
            <person name="Robinson-Rechavi M."/>
            <person name="Bucao C."/>
            <person name="Bouchez O."/>
            <person name="Gislard M."/>
            <person name="Lluch J."/>
            <person name="Milhes M."/>
            <person name="Lampietro C."/>
            <person name="Lopez Roques C."/>
            <person name="Donnadieu C."/>
            <person name="Braasch I."/>
            <person name="Desvignes T."/>
            <person name="Postlethwait J."/>
            <person name="Bobe J."/>
            <person name="Guiguen Y."/>
            <person name="Dirks R."/>
        </authorList>
    </citation>
    <scope>NUCLEOTIDE SEQUENCE</scope>
    <source>
        <strain evidence="31">Tag_6206</strain>
        <tissue evidence="31">Liver</tissue>
    </source>
</reference>
<dbReference type="SMART" id="SM00409">
    <property type="entry name" value="IG"/>
    <property type="match status" value="1"/>
</dbReference>
<dbReference type="GO" id="GO:0001501">
    <property type="term" value="P:skeletal system development"/>
    <property type="evidence" value="ECO:0007669"/>
    <property type="project" value="TreeGrafter"/>
</dbReference>
<evidence type="ECO:0000259" key="26">
    <source>
        <dbReference type="PROSITE" id="PS50026"/>
    </source>
</evidence>
<keyword evidence="13" id="KW-0325">Glycoprotein</keyword>
<evidence type="ECO:0000256" key="6">
    <source>
        <dbReference type="ARBA" id="ARBA00022659"/>
    </source>
</evidence>
<dbReference type="GO" id="GO:0005615">
    <property type="term" value="C:extracellular space"/>
    <property type="evidence" value="ECO:0007669"/>
    <property type="project" value="TreeGrafter"/>
</dbReference>
<evidence type="ECO:0000256" key="15">
    <source>
        <dbReference type="ARBA" id="ARBA00023290"/>
    </source>
</evidence>
<keyword evidence="8" id="KW-0430">Lectin</keyword>
<dbReference type="InterPro" id="IPR013106">
    <property type="entry name" value="Ig_V-set"/>
</dbReference>
<feature type="region of interest" description="Disordered" evidence="25">
    <location>
        <begin position="821"/>
        <end position="1080"/>
    </location>
</feature>
<dbReference type="InterPro" id="IPR016186">
    <property type="entry name" value="C-type_lectin-like/link_sf"/>
</dbReference>
<feature type="compositionally biased region" description="Low complexity" evidence="25">
    <location>
        <begin position="555"/>
        <end position="569"/>
    </location>
</feature>
<evidence type="ECO:0000256" key="23">
    <source>
        <dbReference type="PROSITE-ProRule" id="PRU00302"/>
    </source>
</evidence>
<feature type="region of interest" description="Disordered" evidence="25">
    <location>
        <begin position="777"/>
        <end position="804"/>
    </location>
</feature>
<feature type="compositionally biased region" description="Polar residues" evidence="25">
    <location>
        <begin position="1266"/>
        <end position="1279"/>
    </location>
</feature>
<dbReference type="InterPro" id="IPR018378">
    <property type="entry name" value="C-type_lectin_CS"/>
</dbReference>
<dbReference type="Gene3D" id="2.10.70.10">
    <property type="entry name" value="Complement Module, domain 1"/>
    <property type="match status" value="1"/>
</dbReference>
<dbReference type="SUPFAM" id="SSF57196">
    <property type="entry name" value="EGF/Laminin"/>
    <property type="match status" value="1"/>
</dbReference>
<dbReference type="GO" id="GO:0007417">
    <property type="term" value="P:central nervous system development"/>
    <property type="evidence" value="ECO:0007669"/>
    <property type="project" value="TreeGrafter"/>
</dbReference>
<keyword evidence="10" id="KW-0106">Calcium</keyword>
<keyword evidence="4" id="KW-0272">Extracellular matrix</keyword>
<dbReference type="GO" id="GO:0001750">
    <property type="term" value="C:photoreceptor outer segment"/>
    <property type="evidence" value="ECO:0007669"/>
    <property type="project" value="UniProtKB-SubCell"/>
</dbReference>
<dbReference type="FunFam" id="3.10.100.10:FF:000011">
    <property type="entry name" value="Aggrecan core protein"/>
    <property type="match status" value="1"/>
</dbReference>
<dbReference type="GO" id="GO:0045202">
    <property type="term" value="C:synapse"/>
    <property type="evidence" value="ECO:0007669"/>
    <property type="project" value="TreeGrafter"/>
</dbReference>
<dbReference type="FunFam" id="2.10.70.10:FF:000003">
    <property type="entry name" value="Versican core protein"/>
    <property type="match status" value="1"/>
</dbReference>
<feature type="region of interest" description="Disordered" evidence="25">
    <location>
        <begin position="641"/>
        <end position="660"/>
    </location>
</feature>
<dbReference type="SMART" id="SM00032">
    <property type="entry name" value="CCP"/>
    <property type="match status" value="1"/>
</dbReference>
<dbReference type="PROSITE" id="PS00022">
    <property type="entry name" value="EGF_1"/>
    <property type="match status" value="2"/>
</dbReference>
<dbReference type="CDD" id="cd03520">
    <property type="entry name" value="Link_domain_CSPGs_modules_2_4"/>
    <property type="match status" value="1"/>
</dbReference>
<dbReference type="Pfam" id="PF00008">
    <property type="entry name" value="EGF"/>
    <property type="match status" value="2"/>
</dbReference>
<feature type="disulfide bond" evidence="22">
    <location>
        <begin position="1432"/>
        <end position="1441"/>
    </location>
</feature>
<accession>A0A9D3RL56</accession>
<feature type="domain" description="Ig-like" evidence="28">
    <location>
        <begin position="61"/>
        <end position="200"/>
    </location>
</feature>
<evidence type="ECO:0000256" key="4">
    <source>
        <dbReference type="ARBA" id="ARBA00022530"/>
    </source>
</evidence>
<comment type="caution">
    <text evidence="22">Lacks conserved residue(s) required for the propagation of feature annotation.</text>
</comment>
<evidence type="ECO:0000256" key="11">
    <source>
        <dbReference type="ARBA" id="ARBA00022974"/>
    </source>
</evidence>
<dbReference type="InterPro" id="IPR000742">
    <property type="entry name" value="EGF"/>
</dbReference>
<feature type="disulfide bond" evidence="23">
    <location>
        <begin position="1613"/>
        <end position="1656"/>
    </location>
</feature>
<evidence type="ECO:0000256" key="14">
    <source>
        <dbReference type="ARBA" id="ARBA00023273"/>
    </source>
</evidence>
<keyword evidence="6 23" id="KW-0768">Sushi</keyword>
<dbReference type="SMART" id="SM00445">
    <property type="entry name" value="LINK"/>
    <property type="match status" value="2"/>
</dbReference>
<feature type="compositionally biased region" description="Low complexity" evidence="25">
    <location>
        <begin position="1214"/>
        <end position="1235"/>
    </location>
</feature>
<dbReference type="CDD" id="cd03517">
    <property type="entry name" value="Link_domain_CSPGs_modules_1_3"/>
    <property type="match status" value="1"/>
</dbReference>
<dbReference type="InterPro" id="IPR050691">
    <property type="entry name" value="Hyaluronan_bind_Proteoglycan"/>
</dbReference>
<feature type="compositionally biased region" description="Basic and acidic residues" evidence="25">
    <location>
        <begin position="589"/>
        <end position="633"/>
    </location>
</feature>
<dbReference type="InterPro" id="IPR013783">
    <property type="entry name" value="Ig-like_fold"/>
</dbReference>
<dbReference type="InterPro" id="IPR007110">
    <property type="entry name" value="Ig-like_dom"/>
</dbReference>
<dbReference type="Pfam" id="PF07686">
    <property type="entry name" value="V-set"/>
    <property type="match status" value="1"/>
</dbReference>
<feature type="domain" description="Link" evidence="30">
    <location>
        <begin position="202"/>
        <end position="297"/>
    </location>
</feature>
<dbReference type="PROSITE" id="PS01186">
    <property type="entry name" value="EGF_2"/>
    <property type="match status" value="1"/>
</dbReference>
<feature type="disulfide bond" evidence="22">
    <location>
        <begin position="1470"/>
        <end position="1479"/>
    </location>
</feature>
<dbReference type="SMART" id="SM00181">
    <property type="entry name" value="EGF"/>
    <property type="match status" value="2"/>
</dbReference>
<evidence type="ECO:0000256" key="24">
    <source>
        <dbReference type="PROSITE-ProRule" id="PRU00323"/>
    </source>
</evidence>
<keyword evidence="16" id="KW-0393">Immunoglobulin domain</keyword>
<evidence type="ECO:0000256" key="21">
    <source>
        <dbReference type="ARBA" id="ARBA00044266"/>
    </source>
</evidence>
<feature type="disulfide bond" evidence="24">
    <location>
        <begin position="344"/>
        <end position="365"/>
    </location>
</feature>